<name>A0A1Z1MTK1_9FLOR</name>
<protein>
    <submittedName>
        <fullName evidence="5">Molybdopterin biosynthesis protein</fullName>
    </submittedName>
</protein>
<dbReference type="GO" id="GO:0016779">
    <property type="term" value="F:nucleotidyltransferase activity"/>
    <property type="evidence" value="ECO:0007669"/>
    <property type="project" value="TreeGrafter"/>
</dbReference>
<feature type="coiled-coil region" evidence="2">
    <location>
        <begin position="87"/>
        <end position="114"/>
    </location>
</feature>
<dbReference type="InterPro" id="IPR036873">
    <property type="entry name" value="Rhodanese-like_dom_sf"/>
</dbReference>
<keyword evidence="5" id="KW-0150">Chloroplast</keyword>
<dbReference type="GO" id="GO:0008641">
    <property type="term" value="F:ubiquitin-like modifier activating enzyme activity"/>
    <property type="evidence" value="ECO:0007669"/>
    <property type="project" value="InterPro"/>
</dbReference>
<dbReference type="PANTHER" id="PTHR10953:SF102">
    <property type="entry name" value="ADENYLYLTRANSFERASE AND SULFURTRANSFERASE MOCS3"/>
    <property type="match status" value="1"/>
</dbReference>
<keyword evidence="5" id="KW-0934">Plastid</keyword>
<comment type="similarity">
    <text evidence="1">Belongs to the HesA/MoeB/ThiF family.</text>
</comment>
<reference evidence="5" key="1">
    <citation type="journal article" date="2017" name="J. Phycol.">
        <title>Analysis of chloroplast genomes and a supermatrix inform reclassification of the Rhodomelaceae (Rhodophyta).</title>
        <authorList>
            <person name="Diaz-Tapia P."/>
            <person name="Maggs C.A."/>
            <person name="West J.A."/>
            <person name="Verbruggen H."/>
        </authorList>
    </citation>
    <scope>NUCLEOTIDE SEQUENCE</scope>
    <source>
        <strain evidence="5">PD1760</strain>
    </source>
</reference>
<evidence type="ECO:0000256" key="2">
    <source>
        <dbReference type="SAM" id="Coils"/>
    </source>
</evidence>
<gene>
    <name evidence="5" type="primary">moeB</name>
</gene>
<sequence>MLNMEKDQSKISQKEYQRYSKQLILENIGLKGQKKLKKSKILIVGAGGLGCSAIIYLAISGIGCIGLIDEDKIEISNLNRQVLYNEHDIKKFKIDTAKERLKNLNNNCVIITHKYKLNRINSKEIICYYDIIIDATDNFKSRYIIDQTCYELNKTCIYGAVDKLNGQIAIFNYKSGIRYKNLYNTIELENNICNRYGVLGISTGYIGIIQAIETIKIILGLNKKCRNTLLLYNIVKNKTEQRKIYPNRNVIDNTLDNTNKSNFINLLENQRKHMKKTIIIDIRKENEFNKRHTNKSINIPIIQLKIHKTIHFLKNLSKNYKLIIYCNNTERSITASYILKNNNIYHYLNYNI</sequence>
<dbReference type="PANTHER" id="PTHR10953">
    <property type="entry name" value="UBIQUITIN-ACTIVATING ENZYME E1"/>
    <property type="match status" value="1"/>
</dbReference>
<dbReference type="SUPFAM" id="SSF69572">
    <property type="entry name" value="Activating enzymes of the ubiquitin-like proteins"/>
    <property type="match status" value="1"/>
</dbReference>
<dbReference type="AlphaFoldDB" id="A0A1Z1MTK1"/>
<evidence type="ECO:0000259" key="4">
    <source>
        <dbReference type="PROSITE" id="PS50206"/>
    </source>
</evidence>
<dbReference type="InterPro" id="IPR001763">
    <property type="entry name" value="Rhodanese-like_dom"/>
</dbReference>
<keyword evidence="3" id="KW-0812">Transmembrane</keyword>
<dbReference type="Pfam" id="PF00581">
    <property type="entry name" value="Rhodanese"/>
    <property type="match status" value="1"/>
</dbReference>
<geneLocation type="chloroplast" evidence="5"/>
<dbReference type="InterPro" id="IPR045886">
    <property type="entry name" value="ThiF/MoeB/HesA"/>
</dbReference>
<dbReference type="GO" id="GO:0004792">
    <property type="term" value="F:thiosulfate-cyanide sulfurtransferase activity"/>
    <property type="evidence" value="ECO:0007669"/>
    <property type="project" value="TreeGrafter"/>
</dbReference>
<feature type="transmembrane region" description="Helical" evidence="3">
    <location>
        <begin position="41"/>
        <end position="68"/>
    </location>
</feature>
<dbReference type="Gene3D" id="3.40.50.720">
    <property type="entry name" value="NAD(P)-binding Rossmann-like Domain"/>
    <property type="match status" value="1"/>
</dbReference>
<dbReference type="CDD" id="cd00158">
    <property type="entry name" value="RHOD"/>
    <property type="match status" value="1"/>
</dbReference>
<dbReference type="PROSITE" id="PS50206">
    <property type="entry name" value="RHODANESE_3"/>
    <property type="match status" value="1"/>
</dbReference>
<dbReference type="FunFam" id="3.40.50.720:FF:000080">
    <property type="entry name" value="Thiazole biosynthesis adenylyltransferase ThiF"/>
    <property type="match status" value="1"/>
</dbReference>
<dbReference type="EMBL" id="MF101456">
    <property type="protein sequence ID" value="ARW69408.1"/>
    <property type="molecule type" value="Genomic_DNA"/>
</dbReference>
<feature type="domain" description="Rhodanese" evidence="4">
    <location>
        <begin position="273"/>
        <end position="341"/>
    </location>
</feature>
<dbReference type="InterPro" id="IPR000594">
    <property type="entry name" value="ThiF_NAD_FAD-bd"/>
</dbReference>
<dbReference type="CDD" id="cd00757">
    <property type="entry name" value="ThiF_MoeB_HesA_family"/>
    <property type="match status" value="1"/>
</dbReference>
<dbReference type="GO" id="GO:0008146">
    <property type="term" value="F:sulfotransferase activity"/>
    <property type="evidence" value="ECO:0007669"/>
    <property type="project" value="TreeGrafter"/>
</dbReference>
<evidence type="ECO:0000313" key="5">
    <source>
        <dbReference type="EMBL" id="ARW69408.1"/>
    </source>
</evidence>
<keyword evidence="3" id="KW-0472">Membrane</keyword>
<proteinExistence type="inferred from homology"/>
<evidence type="ECO:0000256" key="3">
    <source>
        <dbReference type="SAM" id="Phobius"/>
    </source>
</evidence>
<evidence type="ECO:0000256" key="1">
    <source>
        <dbReference type="ARBA" id="ARBA00009919"/>
    </source>
</evidence>
<dbReference type="GO" id="GO:0005829">
    <property type="term" value="C:cytosol"/>
    <property type="evidence" value="ECO:0007669"/>
    <property type="project" value="TreeGrafter"/>
</dbReference>
<dbReference type="Gene3D" id="3.40.250.10">
    <property type="entry name" value="Rhodanese-like domain"/>
    <property type="match status" value="1"/>
</dbReference>
<dbReference type="InterPro" id="IPR035985">
    <property type="entry name" value="Ubiquitin-activating_enz"/>
</dbReference>
<organism evidence="5">
    <name type="scientific">Polysiphonia sp</name>
    <dbReference type="NCBI Taxonomy" id="1967842"/>
    <lineage>
        <taxon>Eukaryota</taxon>
        <taxon>Rhodophyta</taxon>
        <taxon>Florideophyceae</taxon>
        <taxon>Rhodymeniophycidae</taxon>
        <taxon>Ceramiales</taxon>
        <taxon>Rhodomelaceae</taxon>
        <taxon>Polysiphonioideae</taxon>
        <taxon>Polysiphonia</taxon>
    </lineage>
</organism>
<accession>A0A1Z1MTK1</accession>
<dbReference type="Pfam" id="PF00899">
    <property type="entry name" value="ThiF"/>
    <property type="match status" value="1"/>
</dbReference>
<keyword evidence="2" id="KW-0175">Coiled coil</keyword>
<keyword evidence="3" id="KW-1133">Transmembrane helix</keyword>